<keyword evidence="3" id="KW-1185">Reference proteome</keyword>
<name>A0A0C9ZSZ8_9AGAM</name>
<evidence type="ECO:0000256" key="1">
    <source>
        <dbReference type="ARBA" id="ARBA00023172"/>
    </source>
</evidence>
<organism evidence="2 3">
    <name type="scientific">Pisolithus microcarpus 441</name>
    <dbReference type="NCBI Taxonomy" id="765257"/>
    <lineage>
        <taxon>Eukaryota</taxon>
        <taxon>Fungi</taxon>
        <taxon>Dikarya</taxon>
        <taxon>Basidiomycota</taxon>
        <taxon>Agaricomycotina</taxon>
        <taxon>Agaricomycetes</taxon>
        <taxon>Agaricomycetidae</taxon>
        <taxon>Boletales</taxon>
        <taxon>Sclerodermatineae</taxon>
        <taxon>Pisolithaceae</taxon>
        <taxon>Pisolithus</taxon>
    </lineage>
</organism>
<dbReference type="GO" id="GO:0003677">
    <property type="term" value="F:DNA binding"/>
    <property type="evidence" value="ECO:0007669"/>
    <property type="project" value="InterPro"/>
</dbReference>
<reference evidence="2 3" key="1">
    <citation type="submission" date="2014-04" db="EMBL/GenBank/DDBJ databases">
        <authorList>
            <consortium name="DOE Joint Genome Institute"/>
            <person name="Kuo A."/>
            <person name="Kohler A."/>
            <person name="Costa M.D."/>
            <person name="Nagy L.G."/>
            <person name="Floudas D."/>
            <person name="Copeland A."/>
            <person name="Barry K.W."/>
            <person name="Cichocki N."/>
            <person name="Veneault-Fourrey C."/>
            <person name="LaButti K."/>
            <person name="Lindquist E.A."/>
            <person name="Lipzen A."/>
            <person name="Lundell T."/>
            <person name="Morin E."/>
            <person name="Murat C."/>
            <person name="Sun H."/>
            <person name="Tunlid A."/>
            <person name="Henrissat B."/>
            <person name="Grigoriev I.V."/>
            <person name="Hibbett D.S."/>
            <person name="Martin F."/>
            <person name="Nordberg H.P."/>
            <person name="Cantor M.N."/>
            <person name="Hua S.X."/>
        </authorList>
    </citation>
    <scope>NUCLEOTIDE SEQUENCE [LARGE SCALE GENOMIC DNA]</scope>
    <source>
        <strain evidence="2 3">441</strain>
    </source>
</reference>
<proteinExistence type="predicted"/>
<dbReference type="AlphaFoldDB" id="A0A0C9ZSZ8"/>
<protein>
    <recommendedName>
        <fullName evidence="4">Tyr recombinase domain-containing protein</fullName>
    </recommendedName>
</protein>
<feature type="non-terminal residue" evidence="2">
    <location>
        <position position="1"/>
    </location>
</feature>
<dbReference type="GO" id="GO:0006310">
    <property type="term" value="P:DNA recombination"/>
    <property type="evidence" value="ECO:0007669"/>
    <property type="project" value="UniProtKB-KW"/>
</dbReference>
<dbReference type="OrthoDB" id="2678913at2759"/>
<evidence type="ECO:0008006" key="4">
    <source>
        <dbReference type="Google" id="ProtNLM"/>
    </source>
</evidence>
<keyword evidence="1" id="KW-0233">DNA recombination</keyword>
<accession>A0A0C9ZSZ8</accession>
<dbReference type="Proteomes" id="UP000054018">
    <property type="component" value="Unassembled WGS sequence"/>
</dbReference>
<dbReference type="Gene3D" id="1.10.443.10">
    <property type="entry name" value="Intergrase catalytic core"/>
    <property type="match status" value="1"/>
</dbReference>
<dbReference type="HOGENOM" id="CLU_003292_1_3_1"/>
<dbReference type="InterPro" id="IPR011010">
    <property type="entry name" value="DNA_brk_join_enz"/>
</dbReference>
<evidence type="ECO:0000313" key="3">
    <source>
        <dbReference type="Proteomes" id="UP000054018"/>
    </source>
</evidence>
<sequence length="142" mass="15980">TKMSPMGEDTQCAPLRGITHPISALKRHLHLNPADPEVHLFAWKHPTSGIRPLSRAEVIKCISSLTAAHNLPNFKGHSLRISGTLHYLLHGTPFDVMKMIGRWAGDLFTIYLQHHTMILAPYLNDTPALLEHFTRYTMPPVC</sequence>
<dbReference type="GO" id="GO:0015074">
    <property type="term" value="P:DNA integration"/>
    <property type="evidence" value="ECO:0007669"/>
    <property type="project" value="InterPro"/>
</dbReference>
<dbReference type="STRING" id="765257.A0A0C9ZSZ8"/>
<dbReference type="InterPro" id="IPR013762">
    <property type="entry name" value="Integrase-like_cat_sf"/>
</dbReference>
<dbReference type="EMBL" id="KN833734">
    <property type="protein sequence ID" value="KIK22863.1"/>
    <property type="molecule type" value="Genomic_DNA"/>
</dbReference>
<reference evidence="3" key="2">
    <citation type="submission" date="2015-01" db="EMBL/GenBank/DDBJ databases">
        <title>Evolutionary Origins and Diversification of the Mycorrhizal Mutualists.</title>
        <authorList>
            <consortium name="DOE Joint Genome Institute"/>
            <consortium name="Mycorrhizal Genomics Consortium"/>
            <person name="Kohler A."/>
            <person name="Kuo A."/>
            <person name="Nagy L.G."/>
            <person name="Floudas D."/>
            <person name="Copeland A."/>
            <person name="Barry K.W."/>
            <person name="Cichocki N."/>
            <person name="Veneault-Fourrey C."/>
            <person name="LaButti K."/>
            <person name="Lindquist E.A."/>
            <person name="Lipzen A."/>
            <person name="Lundell T."/>
            <person name="Morin E."/>
            <person name="Murat C."/>
            <person name="Riley R."/>
            <person name="Ohm R."/>
            <person name="Sun H."/>
            <person name="Tunlid A."/>
            <person name="Henrissat B."/>
            <person name="Grigoriev I.V."/>
            <person name="Hibbett D.S."/>
            <person name="Martin F."/>
        </authorList>
    </citation>
    <scope>NUCLEOTIDE SEQUENCE [LARGE SCALE GENOMIC DNA]</scope>
    <source>
        <strain evidence="3">441</strain>
    </source>
</reference>
<gene>
    <name evidence="2" type="ORF">PISMIDRAFT_101685</name>
</gene>
<dbReference type="SUPFAM" id="SSF56349">
    <property type="entry name" value="DNA breaking-rejoining enzymes"/>
    <property type="match status" value="1"/>
</dbReference>
<evidence type="ECO:0000313" key="2">
    <source>
        <dbReference type="EMBL" id="KIK22863.1"/>
    </source>
</evidence>